<reference evidence="1" key="1">
    <citation type="journal article" date="2015" name="Nature">
        <title>Complex archaea that bridge the gap between prokaryotes and eukaryotes.</title>
        <authorList>
            <person name="Spang A."/>
            <person name="Saw J.H."/>
            <person name="Jorgensen S.L."/>
            <person name="Zaremba-Niedzwiedzka K."/>
            <person name="Martijn J."/>
            <person name="Lind A.E."/>
            <person name="van Eijk R."/>
            <person name="Schleper C."/>
            <person name="Guy L."/>
            <person name="Ettema T.J."/>
        </authorList>
    </citation>
    <scope>NUCLEOTIDE SEQUENCE</scope>
</reference>
<evidence type="ECO:0000313" key="1">
    <source>
        <dbReference type="EMBL" id="KKL07320.1"/>
    </source>
</evidence>
<protein>
    <submittedName>
        <fullName evidence="1">Uncharacterized protein</fullName>
    </submittedName>
</protein>
<comment type="caution">
    <text evidence="1">The sequence shown here is derived from an EMBL/GenBank/DDBJ whole genome shotgun (WGS) entry which is preliminary data.</text>
</comment>
<accession>A0A0F9AD42</accession>
<organism evidence="1">
    <name type="scientific">marine sediment metagenome</name>
    <dbReference type="NCBI Taxonomy" id="412755"/>
    <lineage>
        <taxon>unclassified sequences</taxon>
        <taxon>metagenomes</taxon>
        <taxon>ecological metagenomes</taxon>
    </lineage>
</organism>
<sequence length="88" mass="9889">MAKKVICDFCKTEVESPRLTGPRDWASIKCSSYGFAQYAVSWQYDVCPECKDKKFGEVAKGDQADTMDSIFRELVEECVGEAMDNAQC</sequence>
<name>A0A0F9AD42_9ZZZZ</name>
<gene>
    <name evidence="1" type="ORF">LCGC14_2587240</name>
</gene>
<dbReference type="EMBL" id="LAZR01043340">
    <property type="protein sequence ID" value="KKL07320.1"/>
    <property type="molecule type" value="Genomic_DNA"/>
</dbReference>
<proteinExistence type="predicted"/>
<dbReference type="AlphaFoldDB" id="A0A0F9AD42"/>